<keyword evidence="4" id="KW-1185">Reference proteome</keyword>
<evidence type="ECO:0000313" key="4">
    <source>
        <dbReference type="Proteomes" id="UP000031501"/>
    </source>
</evidence>
<feature type="compositionally biased region" description="Low complexity" evidence="1">
    <location>
        <begin position="80"/>
        <end position="93"/>
    </location>
</feature>
<feature type="region of interest" description="Disordered" evidence="1">
    <location>
        <begin position="75"/>
        <end position="104"/>
    </location>
</feature>
<sequence>MPHDPSDPAASEETTDRLTRALREVAGHGRRSAPTTGAFVRRRAVLRRRARRAGLVSAGLVLASTAVVTGTALLDRADRSATPPAGTTSTTTPAPHPSPDATPVHDIRIDLTHLELHAAGRTFPISAPSADKAFRAGDSVARVTELNRRLKFVAQPGGEVEEHDWVLRFQGSRKLPHFIYATVGSVKVPGRRALGPIGLRTADARWLYEHTVVGAKVTITGTGTGG</sequence>
<evidence type="ECO:0008006" key="5">
    <source>
        <dbReference type="Google" id="ProtNLM"/>
    </source>
</evidence>
<dbReference type="InterPro" id="IPR038063">
    <property type="entry name" value="Transpep_catalytic_dom"/>
</dbReference>
<gene>
    <name evidence="3" type="ORF">LK07_16215</name>
</gene>
<dbReference type="Gene3D" id="2.40.440.10">
    <property type="entry name" value="L,D-transpeptidase catalytic domain-like"/>
    <property type="match status" value="1"/>
</dbReference>
<evidence type="ECO:0000256" key="1">
    <source>
        <dbReference type="SAM" id="MobiDB-lite"/>
    </source>
</evidence>
<dbReference type="KEGG" id="splu:LK06_015080"/>
<organism evidence="3 4">
    <name type="scientific">Streptomyces pluripotens</name>
    <dbReference type="NCBI Taxonomy" id="1355015"/>
    <lineage>
        <taxon>Bacteria</taxon>
        <taxon>Bacillati</taxon>
        <taxon>Actinomycetota</taxon>
        <taxon>Actinomycetes</taxon>
        <taxon>Kitasatosporales</taxon>
        <taxon>Streptomycetaceae</taxon>
        <taxon>Streptomyces</taxon>
    </lineage>
</organism>
<keyword evidence="2" id="KW-0812">Transmembrane</keyword>
<evidence type="ECO:0000256" key="2">
    <source>
        <dbReference type="SAM" id="Phobius"/>
    </source>
</evidence>
<dbReference type="Proteomes" id="UP000031501">
    <property type="component" value="Chromosome"/>
</dbReference>
<accession>A0A221NZJ4</accession>
<reference evidence="3 4" key="1">
    <citation type="submission" date="2017-07" db="EMBL/GenBank/DDBJ databases">
        <title>Genome sequence of Streptomyces pluripotens MUSC 137T.</title>
        <authorList>
            <person name="Ser H.-L."/>
            <person name="Lee L.-H."/>
        </authorList>
    </citation>
    <scope>NUCLEOTIDE SEQUENCE [LARGE SCALE GENOMIC DNA]</scope>
    <source>
        <strain evidence="3 4">MUSC 137</strain>
    </source>
</reference>
<dbReference type="EMBL" id="CP022433">
    <property type="protein sequence ID" value="ASN25312.1"/>
    <property type="molecule type" value="Genomic_DNA"/>
</dbReference>
<evidence type="ECO:0000313" key="3">
    <source>
        <dbReference type="EMBL" id="ASN25312.1"/>
    </source>
</evidence>
<keyword evidence="2" id="KW-0472">Membrane</keyword>
<feature type="transmembrane region" description="Helical" evidence="2">
    <location>
        <begin position="53"/>
        <end position="74"/>
    </location>
</feature>
<keyword evidence="2" id="KW-1133">Transmembrane helix</keyword>
<dbReference type="AlphaFoldDB" id="A0A221NZJ4"/>
<protein>
    <recommendedName>
        <fullName evidence="5">L,D-transpeptidase</fullName>
    </recommendedName>
</protein>
<proteinExistence type="predicted"/>
<dbReference type="OrthoDB" id="4325280at2"/>
<name>A0A221NZJ4_9ACTN</name>
<dbReference type="RefSeq" id="WP_043432683.1">
    <property type="nucleotide sequence ID" value="NZ_CP021080.1"/>
</dbReference>